<dbReference type="Proteomes" id="UP000267096">
    <property type="component" value="Unassembled WGS sequence"/>
</dbReference>
<proteinExistence type="inferred from homology"/>
<dbReference type="Pfam" id="PF04916">
    <property type="entry name" value="Phospholip_B"/>
    <property type="match status" value="1"/>
</dbReference>
<name>A0A3P6MZV7_ANISI</name>
<evidence type="ECO:0000313" key="8">
    <source>
        <dbReference type="EMBL" id="VDK17862.1"/>
    </source>
</evidence>
<dbReference type="AlphaFoldDB" id="A0A3P6MZV7"/>
<accession>A0A3P6MZV7</accession>
<keyword evidence="6" id="KW-0325">Glycoprotein</keyword>
<evidence type="ECO:0000256" key="3">
    <source>
        <dbReference type="ARBA" id="ARBA00022801"/>
    </source>
</evidence>
<comment type="similarity">
    <text evidence="1 7">Belongs to the phospholipase B-like family.</text>
</comment>
<evidence type="ECO:0000256" key="1">
    <source>
        <dbReference type="ARBA" id="ARBA00007835"/>
    </source>
</evidence>
<keyword evidence="5 7" id="KW-0443">Lipid metabolism</keyword>
<dbReference type="GO" id="GO:0005576">
    <property type="term" value="C:extracellular region"/>
    <property type="evidence" value="ECO:0007669"/>
    <property type="project" value="TreeGrafter"/>
</dbReference>
<dbReference type="GO" id="GO:0004620">
    <property type="term" value="F:phospholipase activity"/>
    <property type="evidence" value="ECO:0007669"/>
    <property type="project" value="InterPro"/>
</dbReference>
<dbReference type="PANTHER" id="PTHR12370:SF3">
    <property type="entry name" value="PHOSPHOLIPASE B-LIKE 2-RELATED"/>
    <property type="match status" value="1"/>
</dbReference>
<dbReference type="OrthoDB" id="443524at2759"/>
<dbReference type="PANTHER" id="PTHR12370">
    <property type="entry name" value="PHOSPHOLIPASE B-RELATED"/>
    <property type="match status" value="1"/>
</dbReference>
<keyword evidence="9" id="KW-1185">Reference proteome</keyword>
<protein>
    <recommendedName>
        <fullName evidence="7">Phospholipase B-like</fullName>
        <ecNumber evidence="7">3.1.1.-</ecNumber>
    </recommendedName>
</protein>
<keyword evidence="4 7" id="KW-0442">Lipid degradation</keyword>
<sequence>MHSFEIKLFKCSLYFSGYVLAKDVTWFLRKYSYFPSYNIPFFLEISRMSGWDEKSKTNDWFKWGSCPRAKIFDRDHVKVVDIEQLQKLMRYNDYQHEPFSRCKCVPPYTAEASISTRGDLNPANGTYELEGMGHKNHGGLDFKVIICCPSVGVLDDGRNFKR</sequence>
<evidence type="ECO:0000256" key="2">
    <source>
        <dbReference type="ARBA" id="ARBA00022729"/>
    </source>
</evidence>
<dbReference type="EMBL" id="UYRR01000415">
    <property type="protein sequence ID" value="VDK17862.1"/>
    <property type="molecule type" value="Genomic_DNA"/>
</dbReference>
<evidence type="ECO:0000256" key="4">
    <source>
        <dbReference type="ARBA" id="ARBA00022963"/>
    </source>
</evidence>
<keyword evidence="3 7" id="KW-0378">Hydrolase</keyword>
<evidence type="ECO:0000256" key="6">
    <source>
        <dbReference type="ARBA" id="ARBA00023180"/>
    </source>
</evidence>
<dbReference type="InterPro" id="IPR007000">
    <property type="entry name" value="PLipase_B-like"/>
</dbReference>
<reference evidence="8 9" key="1">
    <citation type="submission" date="2018-11" db="EMBL/GenBank/DDBJ databases">
        <authorList>
            <consortium name="Pathogen Informatics"/>
        </authorList>
    </citation>
    <scope>NUCLEOTIDE SEQUENCE [LARGE SCALE GENOMIC DNA]</scope>
</reference>
<evidence type="ECO:0000256" key="7">
    <source>
        <dbReference type="RuleBase" id="RU364138"/>
    </source>
</evidence>
<evidence type="ECO:0000313" key="9">
    <source>
        <dbReference type="Proteomes" id="UP000267096"/>
    </source>
</evidence>
<gene>
    <name evidence="8" type="ORF">ASIM_LOCUS579</name>
</gene>
<dbReference type="GO" id="GO:0009395">
    <property type="term" value="P:phospholipid catabolic process"/>
    <property type="evidence" value="ECO:0007669"/>
    <property type="project" value="TreeGrafter"/>
</dbReference>
<evidence type="ECO:0000256" key="5">
    <source>
        <dbReference type="ARBA" id="ARBA00023098"/>
    </source>
</evidence>
<dbReference type="EC" id="3.1.1.-" evidence="7"/>
<dbReference type="Gene3D" id="3.60.60.30">
    <property type="match status" value="1"/>
</dbReference>
<comment type="function">
    <text evidence="7">Putative phospholipase.</text>
</comment>
<organism evidence="8 9">
    <name type="scientific">Anisakis simplex</name>
    <name type="common">Herring worm</name>
    <dbReference type="NCBI Taxonomy" id="6269"/>
    <lineage>
        <taxon>Eukaryota</taxon>
        <taxon>Metazoa</taxon>
        <taxon>Ecdysozoa</taxon>
        <taxon>Nematoda</taxon>
        <taxon>Chromadorea</taxon>
        <taxon>Rhabditida</taxon>
        <taxon>Spirurina</taxon>
        <taxon>Ascaridomorpha</taxon>
        <taxon>Ascaridoidea</taxon>
        <taxon>Anisakidae</taxon>
        <taxon>Anisakis</taxon>
        <taxon>Anisakis simplex complex</taxon>
    </lineage>
</organism>
<keyword evidence="2" id="KW-0732">Signal</keyword>